<evidence type="ECO:0000313" key="2">
    <source>
        <dbReference type="Proteomes" id="UP001049176"/>
    </source>
</evidence>
<dbReference type="Proteomes" id="UP001049176">
    <property type="component" value="Chromosome 8"/>
</dbReference>
<name>A0A9P7RS09_9AGAR</name>
<evidence type="ECO:0000313" key="1">
    <source>
        <dbReference type="EMBL" id="KAG7088736.1"/>
    </source>
</evidence>
<dbReference type="RefSeq" id="XP_043005207.1">
    <property type="nucleotide sequence ID" value="XM_043157839.1"/>
</dbReference>
<dbReference type="GeneID" id="66081779"/>
<accession>A0A9P7RS09</accession>
<protein>
    <submittedName>
        <fullName evidence="1">Uncharacterized protein</fullName>
    </submittedName>
</protein>
<dbReference type="EMBL" id="CM032188">
    <property type="protein sequence ID" value="KAG7088736.1"/>
    <property type="molecule type" value="Genomic_DNA"/>
</dbReference>
<organism evidence="1 2">
    <name type="scientific">Marasmius oreades</name>
    <name type="common">fairy-ring Marasmius</name>
    <dbReference type="NCBI Taxonomy" id="181124"/>
    <lineage>
        <taxon>Eukaryota</taxon>
        <taxon>Fungi</taxon>
        <taxon>Dikarya</taxon>
        <taxon>Basidiomycota</taxon>
        <taxon>Agaricomycotina</taxon>
        <taxon>Agaricomycetes</taxon>
        <taxon>Agaricomycetidae</taxon>
        <taxon>Agaricales</taxon>
        <taxon>Marasmiineae</taxon>
        <taxon>Marasmiaceae</taxon>
        <taxon>Marasmius</taxon>
    </lineage>
</organism>
<dbReference type="KEGG" id="more:E1B28_012704"/>
<keyword evidence="2" id="KW-1185">Reference proteome</keyword>
<sequence>MVEAMQLQLAVSQNLSAALKDVRSPRCHGSPPLLAMESQPQKFVDALTIKLGSLSEKAISTSDLQSNGIRPLMLTQLHSKLLRDDDVREGEEEKNKILADWGIDVDGKIQIPSSKTLQDILALESRPKGWEELNYEHAIWLQSKMENSANPIFSLLTFVNYYDVASAMCMNFQDILPPRLLELLWHISLDDEWIHWPNELQARRILNDIVYDNALFSTVLLRTLSDTSRHHV</sequence>
<dbReference type="AlphaFoldDB" id="A0A9P7RS09"/>
<comment type="caution">
    <text evidence="1">The sequence shown here is derived from an EMBL/GenBank/DDBJ whole genome shotgun (WGS) entry which is preliminary data.</text>
</comment>
<gene>
    <name evidence="1" type="ORF">E1B28_012704</name>
</gene>
<proteinExistence type="predicted"/>
<reference evidence="1" key="1">
    <citation type="journal article" date="2021" name="Genome Biol. Evol.">
        <title>The assembled and annotated genome of the fairy-ring fungus Marasmius oreades.</title>
        <authorList>
            <person name="Hiltunen M."/>
            <person name="Ament-Velasquez S.L."/>
            <person name="Johannesson H."/>
        </authorList>
    </citation>
    <scope>NUCLEOTIDE SEQUENCE</scope>
    <source>
        <strain evidence="1">03SP1</strain>
    </source>
</reference>